<evidence type="ECO:0000313" key="1">
    <source>
        <dbReference type="EMBL" id="MBB5423928.1"/>
    </source>
</evidence>
<comment type="caution">
    <text evidence="1">The sequence shown here is derived from an EMBL/GenBank/DDBJ whole genome shotgun (WGS) entry which is preliminary data.</text>
</comment>
<reference evidence="1 2" key="1">
    <citation type="submission" date="2020-08" db="EMBL/GenBank/DDBJ databases">
        <title>Genomic Encyclopedia of Type Strains, Phase IV (KMG-V): Genome sequencing to study the core and pangenomes of soil and plant-associated prokaryotes.</title>
        <authorList>
            <person name="Whitman W."/>
        </authorList>
    </citation>
    <scope>NUCLEOTIDE SEQUENCE [LARGE SCALE GENOMIC DNA]</scope>
    <source>
        <strain evidence="1 2">JPY158</strain>
    </source>
</reference>
<dbReference type="EMBL" id="JACHDD010000003">
    <property type="protein sequence ID" value="MBB5423928.1"/>
    <property type="molecule type" value="Genomic_DNA"/>
</dbReference>
<proteinExistence type="predicted"/>
<evidence type="ECO:0000313" key="2">
    <source>
        <dbReference type="Proteomes" id="UP000592780"/>
    </source>
</evidence>
<sequence>MRALLPDTQVIGIPPGVPARLPDDASILVAAPIVVRGATAPEHSHAGLWLPPPLKRPQINSRVAARIANDLDVLIRRVAIDRFERIFGLDI</sequence>
<organism evidence="1 2">
    <name type="scientific">Paraburkholderia atlantica</name>
    <dbReference type="NCBI Taxonomy" id="2654982"/>
    <lineage>
        <taxon>Bacteria</taxon>
        <taxon>Pseudomonadati</taxon>
        <taxon>Pseudomonadota</taxon>
        <taxon>Betaproteobacteria</taxon>
        <taxon>Burkholderiales</taxon>
        <taxon>Burkholderiaceae</taxon>
        <taxon>Paraburkholderia</taxon>
    </lineage>
</organism>
<dbReference type="RefSeq" id="WP_018432822.1">
    <property type="nucleotide sequence ID" value="NZ_JACHDD010000003.1"/>
</dbReference>
<accession>A0A7W8Q535</accession>
<protein>
    <submittedName>
        <fullName evidence="1">Uncharacterized protein</fullName>
    </submittedName>
</protein>
<keyword evidence="2" id="KW-1185">Reference proteome</keyword>
<name>A0A7W8Q535_PARAM</name>
<dbReference type="AlphaFoldDB" id="A0A7W8Q535"/>
<dbReference type="OrthoDB" id="9805416at2"/>
<gene>
    <name evidence="1" type="ORF">HDG40_002072</name>
</gene>
<dbReference type="Proteomes" id="UP000592780">
    <property type="component" value="Unassembled WGS sequence"/>
</dbReference>